<dbReference type="KEGG" id="pll:I858_008270"/>
<dbReference type="AlphaFoldDB" id="A0A1B1S1A3"/>
<dbReference type="OrthoDB" id="2390014at2"/>
<protein>
    <submittedName>
        <fullName evidence="1">Uncharacterized protein</fullName>
    </submittedName>
</protein>
<proteinExistence type="predicted"/>
<evidence type="ECO:0000313" key="2">
    <source>
        <dbReference type="Proteomes" id="UP000053354"/>
    </source>
</evidence>
<sequence>MKKKTKVLGLAGLAAGTVYLAKSKKQKKAKAFDIDMKDLKTPYVKNLGKPSDIDDSDMVEEGALTSVQYYNRLQQKSGDL</sequence>
<evidence type="ECO:0000313" key="1">
    <source>
        <dbReference type="EMBL" id="ANU26988.1"/>
    </source>
</evidence>
<dbReference type="RefSeq" id="WP_049693798.1">
    <property type="nucleotide sequence ID" value="NZ_CP016540.2"/>
</dbReference>
<accession>A0A1B1S1A3</accession>
<reference evidence="1" key="1">
    <citation type="submission" date="2016-10" db="EMBL/GenBank/DDBJ databases">
        <authorList>
            <person name="See-Too W.S."/>
        </authorList>
    </citation>
    <scope>NUCLEOTIDE SEQUENCE</scope>
    <source>
        <strain evidence="1">L10.15</strain>
    </source>
</reference>
<name>A0A1B1S1A3_9BACL</name>
<gene>
    <name evidence="1" type="ORF">I858_008270</name>
</gene>
<dbReference type="Proteomes" id="UP000053354">
    <property type="component" value="Chromosome"/>
</dbReference>
<keyword evidence="2" id="KW-1185">Reference proteome</keyword>
<organism evidence="1 2">
    <name type="scientific">Planococcus versutus</name>
    <dbReference type="NCBI Taxonomy" id="1302659"/>
    <lineage>
        <taxon>Bacteria</taxon>
        <taxon>Bacillati</taxon>
        <taxon>Bacillota</taxon>
        <taxon>Bacilli</taxon>
        <taxon>Bacillales</taxon>
        <taxon>Caryophanaceae</taxon>
        <taxon>Planococcus</taxon>
    </lineage>
</organism>
<dbReference type="EMBL" id="CP016540">
    <property type="protein sequence ID" value="ANU26988.1"/>
    <property type="molecule type" value="Genomic_DNA"/>
</dbReference>
<dbReference type="STRING" id="1302659.I858_008270"/>